<comment type="subcellular location">
    <subcellularLocation>
        <location evidence="1">Cytoplasm</location>
    </subcellularLocation>
</comment>
<name>A0A3B0MXD7_THEAN</name>
<dbReference type="InterPro" id="IPR018103">
    <property type="entry name" value="Translation_control_tumour_CS"/>
</dbReference>
<reference evidence="5" key="1">
    <citation type="submission" date="2018-07" db="EMBL/GenBank/DDBJ databases">
        <authorList>
            <person name="Quirk P.G."/>
            <person name="Krulwich T.A."/>
        </authorList>
    </citation>
    <scope>NUCLEOTIDE SEQUENCE</scope>
    <source>
        <strain evidence="5">Anand</strain>
    </source>
</reference>
<dbReference type="PANTHER" id="PTHR11991">
    <property type="entry name" value="TRANSLATIONALLY CONTROLLED TUMOR PROTEIN-RELATED"/>
    <property type="match status" value="1"/>
</dbReference>
<dbReference type="SUPFAM" id="SSF51316">
    <property type="entry name" value="Mss4-like"/>
    <property type="match status" value="1"/>
</dbReference>
<dbReference type="GO" id="GO:0005737">
    <property type="term" value="C:cytoplasm"/>
    <property type="evidence" value="ECO:0007669"/>
    <property type="project" value="UniProtKB-SubCell"/>
</dbReference>
<dbReference type="VEuPathDB" id="PiroplasmaDB:TA21460"/>
<dbReference type="InterPro" id="IPR018105">
    <property type="entry name" value="Translational_control_tumour_p"/>
</dbReference>
<gene>
    <name evidence="5" type="ORF">TAT_000032600</name>
    <name evidence="6" type="ORF">TAV_000032100</name>
</gene>
<accession>A0A3B0MXD7</accession>
<evidence type="ECO:0000256" key="1">
    <source>
        <dbReference type="ARBA" id="ARBA00004496"/>
    </source>
</evidence>
<dbReference type="InterPro" id="IPR011323">
    <property type="entry name" value="Mss4/transl-control_tumour"/>
</dbReference>
<dbReference type="PANTHER" id="PTHR11991:SF0">
    <property type="entry name" value="TRANSLATIONALLY-CONTROLLED TUMOR PROTEIN"/>
    <property type="match status" value="1"/>
</dbReference>
<dbReference type="InterPro" id="IPR034737">
    <property type="entry name" value="TCTP"/>
</dbReference>
<evidence type="ECO:0000256" key="3">
    <source>
        <dbReference type="PROSITE-ProRule" id="PRU01133"/>
    </source>
</evidence>
<feature type="domain" description="TCTP" evidence="4">
    <location>
        <begin position="1"/>
        <end position="173"/>
    </location>
</feature>
<dbReference type="EMBL" id="UIVT01000001">
    <property type="protein sequence ID" value="SVP88462.1"/>
    <property type="molecule type" value="Genomic_DNA"/>
</dbReference>
<dbReference type="AlphaFoldDB" id="A0A3B0MXD7"/>
<evidence type="ECO:0000259" key="4">
    <source>
        <dbReference type="PROSITE" id="PS51797"/>
    </source>
</evidence>
<dbReference type="PRINTS" id="PR01653">
    <property type="entry name" value="TCTPROTEIN"/>
</dbReference>
<dbReference type="Pfam" id="PF00838">
    <property type="entry name" value="TCTP"/>
    <property type="match status" value="1"/>
</dbReference>
<comment type="similarity">
    <text evidence="3">Belongs to the TCTP family.</text>
</comment>
<organism evidence="5">
    <name type="scientific">Theileria annulata</name>
    <dbReference type="NCBI Taxonomy" id="5874"/>
    <lineage>
        <taxon>Eukaryota</taxon>
        <taxon>Sar</taxon>
        <taxon>Alveolata</taxon>
        <taxon>Apicomplexa</taxon>
        <taxon>Aconoidasida</taxon>
        <taxon>Piroplasmida</taxon>
        <taxon>Theileriidae</taxon>
        <taxon>Theileria</taxon>
    </lineage>
</organism>
<dbReference type="InterPro" id="IPR011057">
    <property type="entry name" value="Mss4-like_sf"/>
</dbReference>
<proteinExistence type="inferred from homology"/>
<dbReference type="EMBL" id="UIVS01000001">
    <property type="protein sequence ID" value="SVP89624.1"/>
    <property type="molecule type" value="Genomic_DNA"/>
</dbReference>
<dbReference type="Gene3D" id="2.170.150.10">
    <property type="entry name" value="Metal Binding Protein, Guanine Nucleotide Exchange Factor, Chain A"/>
    <property type="match status" value="1"/>
</dbReference>
<evidence type="ECO:0000313" key="5">
    <source>
        <dbReference type="EMBL" id="SVP88462.1"/>
    </source>
</evidence>
<dbReference type="PROSITE" id="PS01003">
    <property type="entry name" value="TCTP_2"/>
    <property type="match status" value="1"/>
</dbReference>
<evidence type="ECO:0000256" key="2">
    <source>
        <dbReference type="ARBA" id="ARBA00022837"/>
    </source>
</evidence>
<protein>
    <submittedName>
        <fullName evidence="5">p23 (Translationally controlled tumor protein homolog), putative</fullName>
    </submittedName>
</protein>
<sequence>MKVYRDLYSNDEVCSDAYDHLDPFDNPDLSSVAFEVKTSKVAKGEEDYGIGYNDEEGGDQMNVDPNVEVVVDVVDKFALQSLPLTKKDYSSYIKKYIQRLVATLQEKNPERVEPFKTSVSEFVKHVLANFEDFEFYVGESLDYEAGLVYGYYKGEEVSPRLVFLKDGLVEERY</sequence>
<dbReference type="PROSITE" id="PS51797">
    <property type="entry name" value="TCTP_3"/>
    <property type="match status" value="1"/>
</dbReference>
<keyword evidence="2" id="KW-0106">Calcium</keyword>
<dbReference type="GO" id="GO:0005509">
    <property type="term" value="F:calcium ion binding"/>
    <property type="evidence" value="ECO:0007669"/>
    <property type="project" value="TreeGrafter"/>
</dbReference>
<evidence type="ECO:0000313" key="6">
    <source>
        <dbReference type="EMBL" id="SVP89624.1"/>
    </source>
</evidence>